<evidence type="ECO:0000313" key="3">
    <source>
        <dbReference type="Proteomes" id="UP000264310"/>
    </source>
</evidence>
<organism evidence="2 3">
    <name type="scientific">Fulvimarina endophytica</name>
    <dbReference type="NCBI Taxonomy" id="2293836"/>
    <lineage>
        <taxon>Bacteria</taxon>
        <taxon>Pseudomonadati</taxon>
        <taxon>Pseudomonadota</taxon>
        <taxon>Alphaproteobacteria</taxon>
        <taxon>Hyphomicrobiales</taxon>
        <taxon>Aurantimonadaceae</taxon>
        <taxon>Fulvimarina</taxon>
    </lineage>
</organism>
<accession>A0A371X9Q5</accession>
<evidence type="ECO:0000256" key="1">
    <source>
        <dbReference type="SAM" id="SignalP"/>
    </source>
</evidence>
<dbReference type="EMBL" id="QURL01000001">
    <property type="protein sequence ID" value="RFC65968.1"/>
    <property type="molecule type" value="Genomic_DNA"/>
</dbReference>
<dbReference type="Gene3D" id="3.40.710.10">
    <property type="entry name" value="DD-peptidase/beta-lactamase superfamily"/>
    <property type="match status" value="1"/>
</dbReference>
<sequence length="92" mass="9455">MAVLTAGLTLGFAGAALAQALPSADPGSVGMSSDRLDRIGDAFQAEIDAGELPGVVVMVARDGKLVYSTALGDPALGSAYRVLYRAVYRRLV</sequence>
<evidence type="ECO:0008006" key="4">
    <source>
        <dbReference type="Google" id="ProtNLM"/>
    </source>
</evidence>
<keyword evidence="3" id="KW-1185">Reference proteome</keyword>
<evidence type="ECO:0000313" key="2">
    <source>
        <dbReference type="EMBL" id="RFC65968.1"/>
    </source>
</evidence>
<proteinExistence type="predicted"/>
<dbReference type="AlphaFoldDB" id="A0A371X9Q5"/>
<keyword evidence="1" id="KW-0732">Signal</keyword>
<feature type="signal peptide" evidence="1">
    <location>
        <begin position="1"/>
        <end position="18"/>
    </location>
</feature>
<dbReference type="SUPFAM" id="SSF56601">
    <property type="entry name" value="beta-lactamase/transpeptidase-like"/>
    <property type="match status" value="1"/>
</dbReference>
<name>A0A371X9Q5_9HYPH</name>
<dbReference type="Proteomes" id="UP000264310">
    <property type="component" value="Unassembled WGS sequence"/>
</dbReference>
<feature type="chain" id="PRO_5016926794" description="Serine hydrolase" evidence="1">
    <location>
        <begin position="19"/>
        <end position="92"/>
    </location>
</feature>
<reference evidence="2 3" key="1">
    <citation type="submission" date="2018-08" db="EMBL/GenBank/DDBJ databases">
        <title>Fulvimarina sp. 85, whole genome shotgun sequence.</title>
        <authorList>
            <person name="Tuo L."/>
        </authorList>
    </citation>
    <scope>NUCLEOTIDE SEQUENCE [LARGE SCALE GENOMIC DNA]</scope>
    <source>
        <strain evidence="2 3">85</strain>
    </source>
</reference>
<gene>
    <name evidence="2" type="ORF">DYI37_00310</name>
</gene>
<comment type="caution">
    <text evidence="2">The sequence shown here is derived from an EMBL/GenBank/DDBJ whole genome shotgun (WGS) entry which is preliminary data.</text>
</comment>
<dbReference type="InterPro" id="IPR012338">
    <property type="entry name" value="Beta-lactam/transpept-like"/>
</dbReference>
<protein>
    <recommendedName>
        <fullName evidence="4">Serine hydrolase</fullName>
    </recommendedName>
</protein>